<keyword evidence="1" id="KW-0732">Signal</keyword>
<protein>
    <submittedName>
        <fullName evidence="2">OprO/OprP family phosphate-selective porin</fullName>
    </submittedName>
</protein>
<dbReference type="RefSeq" id="WP_301202501.1">
    <property type="nucleotide sequence ID" value="NZ_JAPDPI010000076.1"/>
</dbReference>
<keyword evidence="3" id="KW-1185">Reference proteome</keyword>
<accession>A0AAE3SMX2</accession>
<proteinExistence type="predicted"/>
<evidence type="ECO:0000256" key="1">
    <source>
        <dbReference type="SAM" id="SignalP"/>
    </source>
</evidence>
<name>A0AAE3SMX2_9BACT</name>
<dbReference type="InterPro" id="IPR010870">
    <property type="entry name" value="Porin_O/P"/>
</dbReference>
<sequence length="393" mass="44442">MRKFTVCMFFTLFAFVSNKNVVAQTKADGITSSLLEINKKGLFKPIVGIELWETYSMGEEKGGIKYDNRSDVYFRRLRFGGSGSPYSWLKYHFQLQIDRLGEDSYASTKGSYTGIGLWDAYITARIFKDSELLNFHAGYYWAAISREYNTSAWSMGSFDRNRANWYMRTFMTGKGNGIESGLGFGGLKNFKGFGFAYRVGTFEPKAYSSAEISSRLYTAHLLLSFGEPEQKAYKYRLSGNHWRKRKGLTLGFGGAKQNKGQLSDGVSFNKSQAYGADLLFNYAGLRIDGEYFKFSRKATALSDYDGTEWHLRVGYSFLVSGKYLEPVLTYDSYEGKGEKALFNHIGDDNTLDVGINWYLNKDKLKVSLHYLVQEGSASANIGDYLGVGCQFRL</sequence>
<dbReference type="Gene3D" id="2.40.160.10">
    <property type="entry name" value="Porin"/>
    <property type="match status" value="1"/>
</dbReference>
<feature type="signal peptide" evidence="1">
    <location>
        <begin position="1"/>
        <end position="23"/>
    </location>
</feature>
<feature type="chain" id="PRO_5042240653" evidence="1">
    <location>
        <begin position="24"/>
        <end position="393"/>
    </location>
</feature>
<comment type="caution">
    <text evidence="2">The sequence shown here is derived from an EMBL/GenBank/DDBJ whole genome shotgun (WGS) entry which is preliminary data.</text>
</comment>
<evidence type="ECO:0000313" key="3">
    <source>
        <dbReference type="Proteomes" id="UP001207408"/>
    </source>
</evidence>
<evidence type="ECO:0000313" key="2">
    <source>
        <dbReference type="EMBL" id="MCW3807985.1"/>
    </source>
</evidence>
<dbReference type="Proteomes" id="UP001207408">
    <property type="component" value="Unassembled WGS sequence"/>
</dbReference>
<dbReference type="AlphaFoldDB" id="A0AAE3SMX2"/>
<dbReference type="Pfam" id="PF07396">
    <property type="entry name" value="Porin_O_P"/>
    <property type="match status" value="1"/>
</dbReference>
<dbReference type="SUPFAM" id="SSF56935">
    <property type="entry name" value="Porins"/>
    <property type="match status" value="1"/>
</dbReference>
<organism evidence="2 3">
    <name type="scientific">Plebeiibacterium marinum</name>
    <dbReference type="NCBI Taxonomy" id="2992111"/>
    <lineage>
        <taxon>Bacteria</taxon>
        <taxon>Pseudomonadati</taxon>
        <taxon>Bacteroidota</taxon>
        <taxon>Bacteroidia</taxon>
        <taxon>Marinilabiliales</taxon>
        <taxon>Marinilabiliaceae</taxon>
        <taxon>Plebeiibacterium</taxon>
    </lineage>
</organism>
<dbReference type="EMBL" id="JAPDPI010000076">
    <property type="protein sequence ID" value="MCW3807985.1"/>
    <property type="molecule type" value="Genomic_DNA"/>
</dbReference>
<reference evidence="2" key="1">
    <citation type="submission" date="2022-10" db="EMBL/GenBank/DDBJ databases">
        <authorList>
            <person name="Yu W.X."/>
        </authorList>
    </citation>
    <scope>NUCLEOTIDE SEQUENCE</scope>
    <source>
        <strain evidence="2">D04</strain>
    </source>
</reference>
<gene>
    <name evidence="2" type="ORF">OM074_20345</name>
</gene>
<dbReference type="InterPro" id="IPR023614">
    <property type="entry name" value="Porin_dom_sf"/>
</dbReference>